<reference evidence="1 2" key="1">
    <citation type="submission" date="2024-04" db="EMBL/GenBank/DDBJ databases">
        <authorList>
            <person name="Cremers G."/>
        </authorList>
    </citation>
    <scope>NUCLEOTIDE SEQUENCE [LARGE SCALE GENOMIC DNA]</scope>
    <source>
        <strain evidence="1">MeCH1-AG</strain>
    </source>
</reference>
<dbReference type="Proteomes" id="UP001497493">
    <property type="component" value="Chromosome"/>
</dbReference>
<organism evidence="1 2">
    <name type="scientific">Candidatus Methylocalor cossyra</name>
    <dbReference type="NCBI Taxonomy" id="3108543"/>
    <lineage>
        <taxon>Bacteria</taxon>
        <taxon>Pseudomonadati</taxon>
        <taxon>Pseudomonadota</taxon>
        <taxon>Gammaproteobacteria</taxon>
        <taxon>Methylococcales</taxon>
        <taxon>Methylococcaceae</taxon>
        <taxon>Candidatus Methylocalor</taxon>
    </lineage>
</organism>
<accession>A0ABM9NM02</accession>
<keyword evidence="2" id="KW-1185">Reference proteome</keyword>
<sequence>MRRRRRGLGHGECLNPVLRPAMDRDLARYPRPLPCPFRRGIKAFRLAEADQPRQAAGLETARFPPAVRVVVPRLRPP</sequence>
<proteinExistence type="predicted"/>
<evidence type="ECO:0000313" key="2">
    <source>
        <dbReference type="Proteomes" id="UP001497493"/>
    </source>
</evidence>
<evidence type="ECO:0000313" key="1">
    <source>
        <dbReference type="EMBL" id="CAL1241671.1"/>
    </source>
</evidence>
<name>A0ABM9NM02_9GAMM</name>
<gene>
    <name evidence="1" type="ORF">MECH1_V1_2895</name>
</gene>
<dbReference type="EMBL" id="OZ026884">
    <property type="protein sequence ID" value="CAL1241671.1"/>
    <property type="molecule type" value="Genomic_DNA"/>
</dbReference>
<protein>
    <submittedName>
        <fullName evidence="1">Uncharacterized protein</fullName>
    </submittedName>
</protein>